<evidence type="ECO:0000256" key="5">
    <source>
        <dbReference type="ARBA" id="ARBA00022989"/>
    </source>
</evidence>
<dbReference type="InterPro" id="IPR051447">
    <property type="entry name" value="Lipoprotein-release_system"/>
</dbReference>
<dbReference type="RefSeq" id="WP_179421697.1">
    <property type="nucleotide sequence ID" value="NZ_JACCAB010000001.1"/>
</dbReference>
<feature type="transmembrane region" description="Helical" evidence="7">
    <location>
        <begin position="277"/>
        <end position="300"/>
    </location>
</feature>
<dbReference type="Pfam" id="PF02687">
    <property type="entry name" value="FtsX"/>
    <property type="match status" value="2"/>
</dbReference>
<organism evidence="9 10">
    <name type="scientific">Pedococcus badiiscoriae</name>
    <dbReference type="NCBI Taxonomy" id="642776"/>
    <lineage>
        <taxon>Bacteria</taxon>
        <taxon>Bacillati</taxon>
        <taxon>Actinomycetota</taxon>
        <taxon>Actinomycetes</taxon>
        <taxon>Micrococcales</taxon>
        <taxon>Intrasporangiaceae</taxon>
        <taxon>Pedococcus</taxon>
    </lineage>
</organism>
<feature type="transmembrane region" description="Helical" evidence="7">
    <location>
        <begin position="19"/>
        <end position="42"/>
    </location>
</feature>
<feature type="domain" description="ABC3 transporter permease C-terminal" evidence="8">
    <location>
        <begin position="287"/>
        <end position="386"/>
    </location>
</feature>
<gene>
    <name evidence="9" type="ORF">BJ986_001826</name>
</gene>
<protein>
    <submittedName>
        <fullName evidence="9">Putative ABC transport system permease protein</fullName>
    </submittedName>
</protein>
<keyword evidence="5 7" id="KW-1133">Transmembrane helix</keyword>
<sequence>MTGTVVWLTGLMRRRGLRLLGTAAGIALAVGLTAALGGFIAASQATMTTRATHTVAVDWQVEVQRGAVPAGVLTTLRGTPGTATVQTVHLTKTTGLEATAAGSTQTTGPGVVLGLPAGYRSAFPAQLRQLAGSPEGPQLAQQTAANLHVAPGDHVIIGRPGSPPATITIAGVVDLPQADTLFQHVGAAAQSQATAPPDNVVLLPEPTFTTLFHGADVTTQFHVRRNAPLPAAPADAYSRVLATAHHFEAQTAGGALVGDNLAAALDAARGDAAYAQMLFLFLGLPGAVLACLLTAAVVGAGASRRRSEQALLRTRGLSTRAVIRLALAETVLVAALGCLVGLLLASATLALAARTGPRAELTWLWSAAAVALGVVAATATTLTPAVRDLRARTVTQTTAVVGRRTRLPWWLRTGLDLALVVAAVIVFWASSADNYTLVLAPEGIPSIAVSYWAFLGPALLWLGAAGLLTRIILTLLAHARPALTTGLRPLTGPLAPSGAASLSRQRPALARASVLLALALSFAASTATFNATYAQQAEADAQLTNGADVTVTEPPGASVPASAAAPLERTPGVRRVEPLQHRFAYVGADLQDLYGVNPATIASVTALQDAYFTGGTAKQLMTRLQTDPTSVLVSAETVKDFQLSPGDTLRLRLPDAHGGAARLVPFHFAGIVNEFPTAPKDSFFVANAAYVAKATGNAAVSTFLIDTGGTNQAQVAAAVRREVGSAAAVTDLTEARGKVGSSLTSVNLQGLTRIELGYAIVLAVAAGALVLALGLAERRRSMAIMTLLGARRRQLRGLVIGESTVILAGGLLGGAAIGTVLSHMLVKVLTGVFDPPPSHIAVPWSYLTGTTLAVVVALVAAAASGARASTRPAVEELRDL</sequence>
<keyword evidence="6 7" id="KW-0472">Membrane</keyword>
<feature type="domain" description="ABC3 transporter permease C-terminal" evidence="8">
    <location>
        <begin position="759"/>
        <end position="871"/>
    </location>
</feature>
<dbReference type="GO" id="GO:0044874">
    <property type="term" value="P:lipoprotein localization to outer membrane"/>
    <property type="evidence" value="ECO:0007669"/>
    <property type="project" value="TreeGrafter"/>
</dbReference>
<evidence type="ECO:0000256" key="3">
    <source>
        <dbReference type="ARBA" id="ARBA00022475"/>
    </source>
</evidence>
<feature type="transmembrane region" description="Helical" evidence="7">
    <location>
        <begin position="321"/>
        <end position="351"/>
    </location>
</feature>
<evidence type="ECO:0000313" key="9">
    <source>
        <dbReference type="EMBL" id="NYG07339.1"/>
    </source>
</evidence>
<evidence type="ECO:0000256" key="7">
    <source>
        <dbReference type="SAM" id="Phobius"/>
    </source>
</evidence>
<comment type="subcellular location">
    <subcellularLocation>
        <location evidence="1">Cell membrane</location>
        <topology evidence="1">Multi-pass membrane protein</topology>
    </subcellularLocation>
</comment>
<feature type="transmembrane region" description="Helical" evidence="7">
    <location>
        <begin position="756"/>
        <end position="776"/>
    </location>
</feature>
<dbReference type="PANTHER" id="PTHR30489:SF0">
    <property type="entry name" value="LIPOPROTEIN-RELEASING SYSTEM TRANSMEMBRANE PROTEIN LOLE"/>
    <property type="match status" value="1"/>
</dbReference>
<evidence type="ECO:0000256" key="4">
    <source>
        <dbReference type="ARBA" id="ARBA00022692"/>
    </source>
</evidence>
<name>A0A852WEY8_9MICO</name>
<feature type="transmembrane region" description="Helical" evidence="7">
    <location>
        <begin position="508"/>
        <end position="529"/>
    </location>
</feature>
<feature type="transmembrane region" description="Helical" evidence="7">
    <location>
        <begin position="797"/>
        <end position="821"/>
    </location>
</feature>
<accession>A0A852WEY8</accession>
<evidence type="ECO:0000259" key="8">
    <source>
        <dbReference type="Pfam" id="PF02687"/>
    </source>
</evidence>
<dbReference type="AlphaFoldDB" id="A0A852WEY8"/>
<comment type="similarity">
    <text evidence="2">Belongs to the ABC-4 integral membrane protein family. LolC/E subfamily.</text>
</comment>
<feature type="transmembrane region" description="Helical" evidence="7">
    <location>
        <begin position="449"/>
        <end position="473"/>
    </location>
</feature>
<evidence type="ECO:0000313" key="10">
    <source>
        <dbReference type="Proteomes" id="UP000573599"/>
    </source>
</evidence>
<feature type="transmembrane region" description="Helical" evidence="7">
    <location>
        <begin position="841"/>
        <end position="863"/>
    </location>
</feature>
<dbReference type="PANTHER" id="PTHR30489">
    <property type="entry name" value="LIPOPROTEIN-RELEASING SYSTEM TRANSMEMBRANE PROTEIN LOLE"/>
    <property type="match status" value="1"/>
</dbReference>
<dbReference type="Proteomes" id="UP000573599">
    <property type="component" value="Unassembled WGS sequence"/>
</dbReference>
<keyword evidence="4 7" id="KW-0812">Transmembrane</keyword>
<evidence type="ECO:0000256" key="1">
    <source>
        <dbReference type="ARBA" id="ARBA00004651"/>
    </source>
</evidence>
<reference evidence="9 10" key="1">
    <citation type="submission" date="2020-07" db="EMBL/GenBank/DDBJ databases">
        <title>Sequencing the genomes of 1000 actinobacteria strains.</title>
        <authorList>
            <person name="Klenk H.-P."/>
        </authorList>
    </citation>
    <scope>NUCLEOTIDE SEQUENCE [LARGE SCALE GENOMIC DNA]</scope>
    <source>
        <strain evidence="9 10">DSM 23987</strain>
    </source>
</reference>
<feature type="transmembrane region" description="Helical" evidence="7">
    <location>
        <begin position="407"/>
        <end position="429"/>
    </location>
</feature>
<evidence type="ECO:0000256" key="2">
    <source>
        <dbReference type="ARBA" id="ARBA00005236"/>
    </source>
</evidence>
<dbReference type="InterPro" id="IPR003838">
    <property type="entry name" value="ABC3_permease_C"/>
</dbReference>
<feature type="transmembrane region" description="Helical" evidence="7">
    <location>
        <begin position="363"/>
        <end position="386"/>
    </location>
</feature>
<dbReference type="EMBL" id="JACCAB010000001">
    <property type="protein sequence ID" value="NYG07339.1"/>
    <property type="molecule type" value="Genomic_DNA"/>
</dbReference>
<keyword evidence="10" id="KW-1185">Reference proteome</keyword>
<dbReference type="GO" id="GO:0098797">
    <property type="term" value="C:plasma membrane protein complex"/>
    <property type="evidence" value="ECO:0007669"/>
    <property type="project" value="TreeGrafter"/>
</dbReference>
<keyword evidence="3" id="KW-1003">Cell membrane</keyword>
<proteinExistence type="inferred from homology"/>
<comment type="caution">
    <text evidence="9">The sequence shown here is derived from an EMBL/GenBank/DDBJ whole genome shotgun (WGS) entry which is preliminary data.</text>
</comment>
<evidence type="ECO:0000256" key="6">
    <source>
        <dbReference type="ARBA" id="ARBA00023136"/>
    </source>
</evidence>